<dbReference type="GO" id="GO:0006260">
    <property type="term" value="P:DNA replication"/>
    <property type="evidence" value="ECO:0007669"/>
    <property type="project" value="UniProtKB-KW"/>
</dbReference>
<accession>A0A8S9ZDA8</accession>
<evidence type="ECO:0000256" key="8">
    <source>
        <dbReference type="ARBA" id="ARBA00049244"/>
    </source>
</evidence>
<name>A0A8S9ZDA8_9BILA</name>
<gene>
    <name evidence="10" type="ORF">Mgra_00009545</name>
</gene>
<keyword evidence="5" id="KW-0235">DNA replication</keyword>
<evidence type="ECO:0000256" key="6">
    <source>
        <dbReference type="ARBA" id="ARBA00022932"/>
    </source>
</evidence>
<evidence type="ECO:0000256" key="2">
    <source>
        <dbReference type="ARBA" id="ARBA00012417"/>
    </source>
</evidence>
<feature type="domain" description="DNA-directed DNA polymerase family B mitochondria/virus" evidence="9">
    <location>
        <begin position="294"/>
        <end position="461"/>
    </location>
</feature>
<dbReference type="SUPFAM" id="SSF56672">
    <property type="entry name" value="DNA/RNA polymerases"/>
    <property type="match status" value="1"/>
</dbReference>
<dbReference type="AlphaFoldDB" id="A0A8S9ZDA8"/>
<dbReference type="Pfam" id="PF03175">
    <property type="entry name" value="DNA_pol_B_2"/>
    <property type="match status" value="1"/>
</dbReference>
<dbReference type="PANTHER" id="PTHR33568:SF3">
    <property type="entry name" value="DNA-DIRECTED DNA POLYMERASE"/>
    <property type="match status" value="1"/>
</dbReference>
<keyword evidence="6" id="KW-0239">DNA-directed DNA polymerase</keyword>
<dbReference type="GO" id="GO:0003677">
    <property type="term" value="F:DNA binding"/>
    <property type="evidence" value="ECO:0007669"/>
    <property type="project" value="UniProtKB-KW"/>
</dbReference>
<dbReference type="InterPro" id="IPR043502">
    <property type="entry name" value="DNA/RNA_pol_sf"/>
</dbReference>
<reference evidence="10" key="1">
    <citation type="journal article" date="2020" name="Ecol. Evol.">
        <title>Genome structure and content of the rice root-knot nematode (Meloidogyne graminicola).</title>
        <authorList>
            <person name="Phan N.T."/>
            <person name="Danchin E.G.J."/>
            <person name="Klopp C."/>
            <person name="Perfus-Barbeoch L."/>
            <person name="Kozlowski D.K."/>
            <person name="Koutsovoulos G.D."/>
            <person name="Lopez-Roques C."/>
            <person name="Bouchez O."/>
            <person name="Zahm M."/>
            <person name="Besnard G."/>
            <person name="Bellafiore S."/>
        </authorList>
    </citation>
    <scope>NUCLEOTIDE SEQUENCE</scope>
    <source>
        <strain evidence="10">VN-18</strain>
    </source>
</reference>
<dbReference type="GO" id="GO:0003887">
    <property type="term" value="F:DNA-directed DNA polymerase activity"/>
    <property type="evidence" value="ECO:0007669"/>
    <property type="project" value="UniProtKB-KW"/>
</dbReference>
<organism evidence="10 11">
    <name type="scientific">Meloidogyne graminicola</name>
    <dbReference type="NCBI Taxonomy" id="189291"/>
    <lineage>
        <taxon>Eukaryota</taxon>
        <taxon>Metazoa</taxon>
        <taxon>Ecdysozoa</taxon>
        <taxon>Nematoda</taxon>
        <taxon>Chromadorea</taxon>
        <taxon>Rhabditida</taxon>
        <taxon>Tylenchina</taxon>
        <taxon>Tylenchomorpha</taxon>
        <taxon>Tylenchoidea</taxon>
        <taxon>Meloidogynidae</taxon>
        <taxon>Meloidogyninae</taxon>
        <taxon>Meloidogyne</taxon>
    </lineage>
</organism>
<keyword evidence="4" id="KW-0548">Nucleotidyltransferase</keyword>
<proteinExistence type="inferred from homology"/>
<evidence type="ECO:0000256" key="4">
    <source>
        <dbReference type="ARBA" id="ARBA00022695"/>
    </source>
</evidence>
<keyword evidence="11" id="KW-1185">Reference proteome</keyword>
<keyword evidence="3" id="KW-0808">Transferase</keyword>
<protein>
    <recommendedName>
        <fullName evidence="2">DNA-directed DNA polymerase</fullName>
        <ecNumber evidence="2">2.7.7.7</ecNumber>
    </recommendedName>
</protein>
<evidence type="ECO:0000256" key="3">
    <source>
        <dbReference type="ARBA" id="ARBA00022679"/>
    </source>
</evidence>
<dbReference type="EC" id="2.7.7.7" evidence="2"/>
<comment type="caution">
    <text evidence="10">The sequence shown here is derived from an EMBL/GenBank/DDBJ whole genome shotgun (WGS) entry which is preliminary data.</text>
</comment>
<evidence type="ECO:0000256" key="5">
    <source>
        <dbReference type="ARBA" id="ARBA00022705"/>
    </source>
</evidence>
<dbReference type="Proteomes" id="UP000605970">
    <property type="component" value="Unassembled WGS sequence"/>
</dbReference>
<evidence type="ECO:0000313" key="10">
    <source>
        <dbReference type="EMBL" id="KAF7627182.1"/>
    </source>
</evidence>
<comment type="catalytic activity">
    <reaction evidence="8">
        <text>DNA(n) + a 2'-deoxyribonucleoside 5'-triphosphate = DNA(n+1) + diphosphate</text>
        <dbReference type="Rhea" id="RHEA:22508"/>
        <dbReference type="Rhea" id="RHEA-COMP:17339"/>
        <dbReference type="Rhea" id="RHEA-COMP:17340"/>
        <dbReference type="ChEBI" id="CHEBI:33019"/>
        <dbReference type="ChEBI" id="CHEBI:61560"/>
        <dbReference type="ChEBI" id="CHEBI:173112"/>
        <dbReference type="EC" id="2.7.7.7"/>
    </reaction>
</comment>
<dbReference type="GO" id="GO:0000166">
    <property type="term" value="F:nucleotide binding"/>
    <property type="evidence" value="ECO:0007669"/>
    <property type="project" value="InterPro"/>
</dbReference>
<dbReference type="EMBL" id="JABEBT010000163">
    <property type="protein sequence ID" value="KAF7627182.1"/>
    <property type="molecule type" value="Genomic_DNA"/>
</dbReference>
<evidence type="ECO:0000259" key="9">
    <source>
        <dbReference type="Pfam" id="PF03175"/>
    </source>
</evidence>
<evidence type="ECO:0000256" key="7">
    <source>
        <dbReference type="ARBA" id="ARBA00023125"/>
    </source>
</evidence>
<dbReference type="PANTHER" id="PTHR33568">
    <property type="entry name" value="DNA POLYMERASE"/>
    <property type="match status" value="1"/>
</dbReference>
<evidence type="ECO:0000256" key="1">
    <source>
        <dbReference type="ARBA" id="ARBA00005755"/>
    </source>
</evidence>
<comment type="similarity">
    <text evidence="1">Belongs to the DNA polymerase type-B family.</text>
</comment>
<dbReference type="InterPro" id="IPR004868">
    <property type="entry name" value="DNA-dir_DNA_pol_B_mt/vir"/>
</dbReference>
<evidence type="ECO:0000313" key="11">
    <source>
        <dbReference type="Proteomes" id="UP000605970"/>
    </source>
</evidence>
<dbReference type="OrthoDB" id="5876545at2759"/>
<sequence>MALKLEKLPKALGLEIDEGGKAFFPHGWNFNKNMNIRLHGLPDNKYYYPESMGKERRENFEMWYNENINVPFCLAEQIGIYCEQDVRILAHAVIKFQKYFMTSLLNYLNKMMFYLHHLHCQALVFAIFVSKNFIYLKNKIFLAGINYLKPEEIGYHKDSNQSAIAIKYMKWLSHELGVEVQHRDSPEGEFRLRLSNGEPLILDGYVRRMPEEEDLAIEFLGCAWHGHKWLFSLYKPNEICLNGKTSMYNIDKNKERRKLIIEAGMRPLMIWECTGGRTGPHCLKCDLEENGFSEKYEITCYDVVSLYPAVNFYGFYPIGHPEVINLNEAVDWRSPDQLHPYRGIFKLFIVLPDDLYLPVIPERINGKLIFHLCHKCAIEASSGIPYRYKQEYSQDVGHTLCSHNEQERGYVATICTVELELALKKGYRATWIYSVYHWEKWTDELLRPYVQDMMRLKIQASGWPSSVLDPTNPENEEKLKKNF</sequence>
<keyword evidence="7" id="KW-0238">DNA-binding</keyword>
<dbReference type="Gene3D" id="3.40.960.10">
    <property type="entry name" value="VSR Endonuclease"/>
    <property type="match status" value="1"/>
</dbReference>